<dbReference type="EMBL" id="WOSY01000003">
    <property type="protein sequence ID" value="NHN87776.1"/>
    <property type="molecule type" value="Genomic_DNA"/>
</dbReference>
<evidence type="ECO:0000313" key="1">
    <source>
        <dbReference type="EMBL" id="NHN87776.1"/>
    </source>
</evidence>
<sequence>MGFFDSLVDKVGNAIGMDLHAKLGEQLQTLLQPDTIQAIVSKADEAGLGDKVRSWVGKGENLPVTPDEIRNILGNSEVQQLVAKTGLPADTLLPALAHFLPAAIDKKTPEGEA</sequence>
<dbReference type="Gene3D" id="1.10.10.690">
    <property type="entry name" value="YidB-like"/>
    <property type="match status" value="1"/>
</dbReference>
<keyword evidence="2" id="KW-1185">Reference proteome</keyword>
<dbReference type="InterPro" id="IPR045372">
    <property type="entry name" value="YidB"/>
</dbReference>
<dbReference type="Pfam" id="PF20159">
    <property type="entry name" value="YidB"/>
    <property type="match status" value="1"/>
</dbReference>
<dbReference type="Proteomes" id="UP000631653">
    <property type="component" value="Unassembled WGS sequence"/>
</dbReference>
<evidence type="ECO:0000313" key="2">
    <source>
        <dbReference type="Proteomes" id="UP000631653"/>
    </source>
</evidence>
<name>A0ABX0JWZ4_9PROT</name>
<accession>A0ABX0JWZ4</accession>
<gene>
    <name evidence="1" type="ORF">GOB81_03900</name>
</gene>
<reference evidence="1 2" key="1">
    <citation type="journal article" date="2020" name="Int. J. Syst. Evol. Microbiol.">
        <title>Novel acetic acid bacteria from cider fermentations: Acetobacter conturbans sp. nov. and Acetobacter fallax sp. nov.</title>
        <authorList>
            <person name="Sombolestani A.S."/>
            <person name="Cleenwerck I."/>
            <person name="Cnockaert M."/>
            <person name="Borremans W."/>
            <person name="Wieme A.D."/>
            <person name="De Vuyst L."/>
            <person name="Vandamme P."/>
        </authorList>
    </citation>
    <scope>NUCLEOTIDE SEQUENCE [LARGE SCALE GENOMIC DNA]</scope>
    <source>
        <strain evidence="1 2">LMG 1627</strain>
    </source>
</reference>
<proteinExistence type="predicted"/>
<organism evidence="1 2">
    <name type="scientific">Acetobacter conturbans</name>
    <dbReference type="NCBI Taxonomy" id="1737472"/>
    <lineage>
        <taxon>Bacteria</taxon>
        <taxon>Pseudomonadati</taxon>
        <taxon>Pseudomonadota</taxon>
        <taxon>Alphaproteobacteria</taxon>
        <taxon>Acetobacterales</taxon>
        <taxon>Acetobacteraceae</taxon>
        <taxon>Acetobacter</taxon>
    </lineage>
</organism>
<comment type="caution">
    <text evidence="1">The sequence shown here is derived from an EMBL/GenBank/DDBJ whole genome shotgun (WGS) entry which is preliminary data.</text>
</comment>
<dbReference type="SUPFAM" id="SSF140804">
    <property type="entry name" value="YidB-like"/>
    <property type="match status" value="1"/>
</dbReference>
<dbReference type="InterPro" id="IPR027405">
    <property type="entry name" value="YidB-like"/>
</dbReference>
<protein>
    <submittedName>
        <fullName evidence="1">DUF937 domain-containing protein</fullName>
    </submittedName>
</protein>